<keyword evidence="7" id="KW-1185">Reference proteome</keyword>
<dbReference type="GO" id="GO:0006270">
    <property type="term" value="P:DNA replication initiation"/>
    <property type="evidence" value="ECO:0007669"/>
    <property type="project" value="TreeGrafter"/>
</dbReference>
<dbReference type="InterPro" id="IPR014001">
    <property type="entry name" value="Helicase_ATP-bd"/>
</dbReference>
<evidence type="ECO:0000256" key="1">
    <source>
        <dbReference type="ARBA" id="ARBA00022741"/>
    </source>
</evidence>
<reference evidence="6" key="1">
    <citation type="submission" date="2020-06" db="EMBL/GenBank/DDBJ databases">
        <title>Novel chitinolytic bacterium.</title>
        <authorList>
            <person name="Ungkulpasvich U."/>
            <person name="Kosugi A."/>
            <person name="Uke A."/>
        </authorList>
    </citation>
    <scope>NUCLEOTIDE SEQUENCE</scope>
    <source>
        <strain evidence="6">UUS1-1</strain>
    </source>
</reference>
<evidence type="ECO:0000313" key="7">
    <source>
        <dbReference type="Proteomes" id="UP000657177"/>
    </source>
</evidence>
<dbReference type="InterPro" id="IPR011545">
    <property type="entry name" value="DEAD/DEAH_box_helicase_dom"/>
</dbReference>
<gene>
    <name evidence="6" type="ORF">G5B42_02015</name>
</gene>
<dbReference type="Pfam" id="PF00270">
    <property type="entry name" value="DEAD"/>
    <property type="match status" value="1"/>
</dbReference>
<dbReference type="GO" id="GO:0003677">
    <property type="term" value="F:DNA binding"/>
    <property type="evidence" value="ECO:0007669"/>
    <property type="project" value="UniProtKB-KW"/>
</dbReference>
<evidence type="ECO:0000259" key="4">
    <source>
        <dbReference type="PROSITE" id="PS51192"/>
    </source>
</evidence>
<dbReference type="PANTHER" id="PTHR30580:SF1">
    <property type="entry name" value="COMF OPERON PROTEIN 1"/>
    <property type="match status" value="1"/>
</dbReference>
<dbReference type="InterPro" id="IPR001650">
    <property type="entry name" value="Helicase_C-like"/>
</dbReference>
<dbReference type="Gene3D" id="3.40.50.300">
    <property type="entry name" value="P-loop containing nucleotide triphosphate hydrolases"/>
    <property type="match status" value="2"/>
</dbReference>
<dbReference type="Proteomes" id="UP000657177">
    <property type="component" value="Unassembled WGS sequence"/>
</dbReference>
<dbReference type="PROSITE" id="PS51194">
    <property type="entry name" value="HELICASE_CTER"/>
    <property type="match status" value="1"/>
</dbReference>
<dbReference type="PANTHER" id="PTHR30580">
    <property type="entry name" value="PRIMOSOMAL PROTEIN N"/>
    <property type="match status" value="1"/>
</dbReference>
<evidence type="ECO:0000313" key="6">
    <source>
        <dbReference type="EMBL" id="MBA2132326.1"/>
    </source>
</evidence>
<accession>A0A8J6HYS6</accession>
<dbReference type="RefSeq" id="WP_181338779.1">
    <property type="nucleotide sequence ID" value="NZ_JAAKDE010000003.1"/>
</dbReference>
<name>A0A8J6HYS6_9FIRM</name>
<feature type="domain" description="Helicase C-terminal" evidence="5">
    <location>
        <begin position="441"/>
        <end position="594"/>
    </location>
</feature>
<dbReference type="SMART" id="SM00487">
    <property type="entry name" value="DEXDc"/>
    <property type="match status" value="1"/>
</dbReference>
<keyword evidence="6" id="KW-0347">Helicase</keyword>
<dbReference type="AlphaFoldDB" id="A0A8J6HYS6"/>
<dbReference type="SMART" id="SM00490">
    <property type="entry name" value="HELICc"/>
    <property type="match status" value="1"/>
</dbReference>
<dbReference type="InterPro" id="IPR027417">
    <property type="entry name" value="P-loop_NTPase"/>
</dbReference>
<keyword evidence="2" id="KW-0067">ATP-binding</keyword>
<dbReference type="GO" id="GO:0006310">
    <property type="term" value="P:DNA recombination"/>
    <property type="evidence" value="ECO:0007669"/>
    <property type="project" value="TreeGrafter"/>
</dbReference>
<dbReference type="GO" id="GO:0043138">
    <property type="term" value="F:3'-5' DNA helicase activity"/>
    <property type="evidence" value="ECO:0007669"/>
    <property type="project" value="TreeGrafter"/>
</dbReference>
<dbReference type="EMBL" id="JAAKDE010000003">
    <property type="protein sequence ID" value="MBA2132326.1"/>
    <property type="molecule type" value="Genomic_DNA"/>
</dbReference>
<dbReference type="SUPFAM" id="SSF52540">
    <property type="entry name" value="P-loop containing nucleoside triphosphate hydrolases"/>
    <property type="match status" value="1"/>
</dbReference>
<keyword evidence="1" id="KW-0547">Nucleotide-binding</keyword>
<evidence type="ECO:0000259" key="5">
    <source>
        <dbReference type="PROSITE" id="PS51194"/>
    </source>
</evidence>
<dbReference type="PROSITE" id="PS51192">
    <property type="entry name" value="HELICASE_ATP_BIND_1"/>
    <property type="match status" value="1"/>
</dbReference>
<sequence>MLPVTYYPIIIEKNGGWTVNLTSDPALVWWWVVKNEYDRVWSWDRPFPLWLAEQIRAKLALYAETGKAGFSLRRLGRMLAKTARRYGWNGEGSWVPVTDGGRDRIRFPAASGEENITLLGAILPKVLLGRALTPQEIRSALARNGVRVTPYLLTIVLQELVLVGKVELTAAVGLDRWGRFYCRRCGEWERIFPEKLAGSAQPTRICSGCRELGAVTDQTPLYHWRDPQPKCAPPASPPVLVLPTLTRWQERAVTEIMAFWRQPEKRTMLVWAVCGAGKTEVVFPVIQAALAEGKRVLLTVPRREIVQELSGRIKKCFPGLPFSLLYGGHKEEVPDALLVVATTHQLLRFTAYFDLVIVDEADAFPLYNNPVLNAALDRVVLPTGKQVYLTATPDRSWRRRAAQGAIAVTKLPLRHHGQPLPVPHLVRTAIPSRDDQPLPALVRDFILTRRTQGRKGLIFLPTVEAVETFAIRLKKAFPHEAPYISHIHARDPFRRAKVEQFSSGILWLLVTTTLLERGLNFDRLDLMILHADQEAIFSEETLIQIAGRVGRKAEDPGGAVYFVAPKITPTMKAARNAILRMNREGAKARPNLKD</sequence>
<feature type="domain" description="Helicase ATP-binding" evidence="4">
    <location>
        <begin position="259"/>
        <end position="411"/>
    </location>
</feature>
<keyword evidence="6" id="KW-0378">Hydrolase</keyword>
<comment type="caution">
    <text evidence="6">The sequence shown here is derived from an EMBL/GenBank/DDBJ whole genome shotgun (WGS) entry which is preliminary data.</text>
</comment>
<protein>
    <submittedName>
        <fullName evidence="6">DEAD/DEAH box helicase family protein</fullName>
    </submittedName>
</protein>
<proteinExistence type="predicted"/>
<evidence type="ECO:0000256" key="3">
    <source>
        <dbReference type="ARBA" id="ARBA00023125"/>
    </source>
</evidence>
<dbReference type="GO" id="GO:0006302">
    <property type="term" value="P:double-strand break repair"/>
    <property type="evidence" value="ECO:0007669"/>
    <property type="project" value="TreeGrafter"/>
</dbReference>
<dbReference type="GO" id="GO:0005524">
    <property type="term" value="F:ATP binding"/>
    <property type="evidence" value="ECO:0007669"/>
    <property type="project" value="UniProtKB-KW"/>
</dbReference>
<organism evidence="6 7">
    <name type="scientific">Capillibacterium thermochitinicola</name>
    <dbReference type="NCBI Taxonomy" id="2699427"/>
    <lineage>
        <taxon>Bacteria</taxon>
        <taxon>Bacillati</taxon>
        <taxon>Bacillota</taxon>
        <taxon>Capillibacterium</taxon>
    </lineage>
</organism>
<evidence type="ECO:0000256" key="2">
    <source>
        <dbReference type="ARBA" id="ARBA00022840"/>
    </source>
</evidence>
<dbReference type="Pfam" id="PF00271">
    <property type="entry name" value="Helicase_C"/>
    <property type="match status" value="1"/>
</dbReference>
<keyword evidence="3" id="KW-0238">DNA-binding</keyword>